<reference evidence="7" key="2">
    <citation type="submission" date="2021-02" db="EMBL/GenBank/DDBJ databases">
        <title>Aspergillus puulaauensis MK2 genome sequence.</title>
        <authorList>
            <person name="Futagami T."/>
            <person name="Mori K."/>
            <person name="Kadooka C."/>
            <person name="Tanaka T."/>
        </authorList>
    </citation>
    <scope>NUCLEOTIDE SEQUENCE</scope>
    <source>
        <strain evidence="7">MK2</strain>
    </source>
</reference>
<dbReference type="CDD" id="cd12169">
    <property type="entry name" value="PGDH_like_1"/>
    <property type="match status" value="1"/>
</dbReference>
<dbReference type="RefSeq" id="XP_041557201.1">
    <property type="nucleotide sequence ID" value="XM_041704635.1"/>
</dbReference>
<dbReference type="KEGG" id="apuu:APUU_41451S"/>
<reference evidence="7" key="1">
    <citation type="submission" date="2021-01" db="EMBL/GenBank/DDBJ databases">
        <authorList>
            <consortium name="Aspergillus puulaauensis MK2 genome sequencing consortium"/>
            <person name="Kazuki M."/>
            <person name="Futagami T."/>
        </authorList>
    </citation>
    <scope>NUCLEOTIDE SEQUENCE</scope>
    <source>
        <strain evidence="7">MK2</strain>
    </source>
</reference>
<protein>
    <recommendedName>
        <fullName evidence="9">D-isomer specific 2-hydroxyacid dehydrogenase</fullName>
    </recommendedName>
</protein>
<keyword evidence="2 4" id="KW-0560">Oxidoreductase</keyword>
<evidence type="ECO:0000256" key="2">
    <source>
        <dbReference type="ARBA" id="ARBA00023002"/>
    </source>
</evidence>
<gene>
    <name evidence="7" type="ORF">APUU_41451S</name>
</gene>
<evidence type="ECO:0000313" key="7">
    <source>
        <dbReference type="EMBL" id="BCS25007.1"/>
    </source>
</evidence>
<feature type="domain" description="D-isomer specific 2-hydroxyacid dehydrogenase NAD-binding" evidence="6">
    <location>
        <begin position="134"/>
        <end position="324"/>
    </location>
</feature>
<evidence type="ECO:0000313" key="8">
    <source>
        <dbReference type="Proteomes" id="UP000654913"/>
    </source>
</evidence>
<dbReference type="PROSITE" id="PS00671">
    <property type="entry name" value="D_2_HYDROXYACID_DH_3"/>
    <property type="match status" value="1"/>
</dbReference>
<proteinExistence type="inferred from homology"/>
<dbReference type="PANTHER" id="PTHR42789">
    <property type="entry name" value="D-ISOMER SPECIFIC 2-HYDROXYACID DEHYDROGENASE FAMILY PROTEIN (AFU_ORTHOLOGUE AFUA_6G10090)"/>
    <property type="match status" value="1"/>
</dbReference>
<evidence type="ECO:0008006" key="9">
    <source>
        <dbReference type="Google" id="ProtNLM"/>
    </source>
</evidence>
<dbReference type="SUPFAM" id="SSF51735">
    <property type="entry name" value="NAD(P)-binding Rossmann-fold domains"/>
    <property type="match status" value="1"/>
</dbReference>
<dbReference type="Pfam" id="PF02826">
    <property type="entry name" value="2-Hacid_dh_C"/>
    <property type="match status" value="1"/>
</dbReference>
<keyword evidence="8" id="KW-1185">Reference proteome</keyword>
<comment type="similarity">
    <text evidence="1 4">Belongs to the D-isomer specific 2-hydroxyacid dehydrogenase family.</text>
</comment>
<dbReference type="GO" id="GO:0016616">
    <property type="term" value="F:oxidoreductase activity, acting on the CH-OH group of donors, NAD or NADP as acceptor"/>
    <property type="evidence" value="ECO:0007669"/>
    <property type="project" value="InterPro"/>
</dbReference>
<dbReference type="Gene3D" id="3.40.50.720">
    <property type="entry name" value="NAD(P)-binding Rossmann-like Domain"/>
    <property type="match status" value="2"/>
</dbReference>
<dbReference type="SUPFAM" id="SSF52283">
    <property type="entry name" value="Formate/glycerate dehydrogenase catalytic domain-like"/>
    <property type="match status" value="1"/>
</dbReference>
<dbReference type="AlphaFoldDB" id="A0A7R7XPJ4"/>
<organism evidence="7 8">
    <name type="scientific">Aspergillus puulaauensis</name>
    <dbReference type="NCBI Taxonomy" id="1220207"/>
    <lineage>
        <taxon>Eukaryota</taxon>
        <taxon>Fungi</taxon>
        <taxon>Dikarya</taxon>
        <taxon>Ascomycota</taxon>
        <taxon>Pezizomycotina</taxon>
        <taxon>Eurotiomycetes</taxon>
        <taxon>Eurotiomycetidae</taxon>
        <taxon>Eurotiales</taxon>
        <taxon>Aspergillaceae</taxon>
        <taxon>Aspergillus</taxon>
    </lineage>
</organism>
<sequence>MSQSKLRLAILDDYQGIAVSKFHHLASRVDVASFPDTLHPEVPEERESLIQRLLPFDVISTMRERTALPADVTNALPNLKLVLTTGMKNSAIDMAALSQRGIPVLGAKGIGLGLSTSGVPTPTSLDSTLQHTWALILGLARGVASNDARMKQGGWEGSFATGLTGKTLGLLGFGKLGADTAKVGVLAFGMNVVAWSSNLTQQQADEKARGFGLPEGTFRVAASKEDLLRSADVLSIHYVLSDRSRNILGAPELALMKPSALLVNTSRGPLVNEKSLLSTLEQGKIRGAAIDVYDFEPLPKDSRWRSVPWGKDGRSEVLLSPHMGYVEEGVMNRWYEDSAANLGLWLEGKEVPTKLS</sequence>
<dbReference type="OrthoDB" id="298012at2759"/>
<name>A0A7R7XPJ4_9EURO</name>
<dbReference type="EMBL" id="AP024446">
    <property type="protein sequence ID" value="BCS25007.1"/>
    <property type="molecule type" value="Genomic_DNA"/>
</dbReference>
<dbReference type="Pfam" id="PF00389">
    <property type="entry name" value="2-Hacid_dh"/>
    <property type="match status" value="1"/>
</dbReference>
<dbReference type="InterPro" id="IPR029753">
    <property type="entry name" value="D-isomer_DH_CS"/>
</dbReference>
<feature type="domain" description="D-isomer specific 2-hydroxyacid dehydrogenase catalytic" evidence="5">
    <location>
        <begin position="43"/>
        <end position="109"/>
    </location>
</feature>
<evidence type="ECO:0000259" key="6">
    <source>
        <dbReference type="Pfam" id="PF02826"/>
    </source>
</evidence>
<dbReference type="Proteomes" id="UP000654913">
    <property type="component" value="Chromosome 4"/>
</dbReference>
<dbReference type="InterPro" id="IPR006139">
    <property type="entry name" value="D-isomer_2_OHA_DH_cat_dom"/>
</dbReference>
<dbReference type="InterPro" id="IPR036291">
    <property type="entry name" value="NAD(P)-bd_dom_sf"/>
</dbReference>
<dbReference type="GeneID" id="64975012"/>
<dbReference type="GO" id="GO:0051287">
    <property type="term" value="F:NAD binding"/>
    <property type="evidence" value="ECO:0007669"/>
    <property type="project" value="InterPro"/>
</dbReference>
<dbReference type="InterPro" id="IPR050857">
    <property type="entry name" value="D-2-hydroxyacid_DH"/>
</dbReference>
<accession>A0A7R7XPJ4</accession>
<dbReference type="PANTHER" id="PTHR42789:SF1">
    <property type="entry name" value="D-ISOMER SPECIFIC 2-HYDROXYACID DEHYDROGENASE FAMILY PROTEIN (AFU_ORTHOLOGUE AFUA_6G10090)"/>
    <property type="match status" value="1"/>
</dbReference>
<keyword evidence="3" id="KW-0520">NAD</keyword>
<evidence type="ECO:0000256" key="3">
    <source>
        <dbReference type="ARBA" id="ARBA00023027"/>
    </source>
</evidence>
<evidence type="ECO:0000256" key="4">
    <source>
        <dbReference type="RuleBase" id="RU003719"/>
    </source>
</evidence>
<evidence type="ECO:0000256" key="1">
    <source>
        <dbReference type="ARBA" id="ARBA00005854"/>
    </source>
</evidence>
<evidence type="ECO:0000259" key="5">
    <source>
        <dbReference type="Pfam" id="PF00389"/>
    </source>
</evidence>
<dbReference type="InterPro" id="IPR006140">
    <property type="entry name" value="D-isomer_DH_NAD-bd"/>
</dbReference>